<dbReference type="EMBL" id="JAVRFD010000004">
    <property type="protein sequence ID" value="MDT0543190.1"/>
    <property type="molecule type" value="Genomic_DNA"/>
</dbReference>
<comment type="caution">
    <text evidence="1">The sequence shown here is derived from an EMBL/GenBank/DDBJ whole genome shotgun (WGS) entry which is preliminary data.</text>
</comment>
<evidence type="ECO:0000313" key="1">
    <source>
        <dbReference type="EMBL" id="MDT0543190.1"/>
    </source>
</evidence>
<organism evidence="1 2">
    <name type="scientific">Streptomyces lonegramiae</name>
    <dbReference type="NCBI Taxonomy" id="3075524"/>
    <lineage>
        <taxon>Bacteria</taxon>
        <taxon>Bacillati</taxon>
        <taxon>Actinomycetota</taxon>
        <taxon>Actinomycetes</taxon>
        <taxon>Kitasatosporales</taxon>
        <taxon>Streptomycetaceae</taxon>
        <taxon>Streptomyces</taxon>
    </lineage>
</organism>
<accession>A0ABU2XDJ0</accession>
<reference evidence="1" key="1">
    <citation type="submission" date="2024-05" db="EMBL/GenBank/DDBJ databases">
        <title>30 novel species of actinomycetes from the DSMZ collection.</title>
        <authorList>
            <person name="Nouioui I."/>
        </authorList>
    </citation>
    <scope>NUCLEOTIDE SEQUENCE</scope>
    <source>
        <strain evidence="1">DSM 41529</strain>
    </source>
</reference>
<gene>
    <name evidence="1" type="ORF">RND15_10720</name>
</gene>
<proteinExistence type="predicted"/>
<name>A0ABU2XDJ0_9ACTN</name>
<dbReference type="RefSeq" id="WP_311723560.1">
    <property type="nucleotide sequence ID" value="NZ_JAVRFD010000004.1"/>
</dbReference>
<keyword evidence="2" id="KW-1185">Reference proteome</keyword>
<protein>
    <submittedName>
        <fullName evidence="1">Uncharacterized protein</fullName>
    </submittedName>
</protein>
<sequence length="47" mass="5099">MDTEPSAAELLRLMDNTLVPCGAARKRSLIAYDHVKPLTSTHSTSIS</sequence>
<dbReference type="Proteomes" id="UP001180754">
    <property type="component" value="Unassembled WGS sequence"/>
</dbReference>
<evidence type="ECO:0000313" key="2">
    <source>
        <dbReference type="Proteomes" id="UP001180754"/>
    </source>
</evidence>